<dbReference type="Proteomes" id="UP001143981">
    <property type="component" value="Unassembled WGS sequence"/>
</dbReference>
<organism evidence="3 4">
    <name type="scientific">Coemansia biformis</name>
    <dbReference type="NCBI Taxonomy" id="1286918"/>
    <lineage>
        <taxon>Eukaryota</taxon>
        <taxon>Fungi</taxon>
        <taxon>Fungi incertae sedis</taxon>
        <taxon>Zoopagomycota</taxon>
        <taxon>Kickxellomycotina</taxon>
        <taxon>Kickxellomycetes</taxon>
        <taxon>Kickxellales</taxon>
        <taxon>Kickxellaceae</taxon>
        <taxon>Coemansia</taxon>
    </lineage>
</organism>
<protein>
    <submittedName>
        <fullName evidence="3">COP9 signalosome (CSN) subunit</fullName>
    </submittedName>
</protein>
<dbReference type="GO" id="GO:0070390">
    <property type="term" value="C:transcription export complex 2"/>
    <property type="evidence" value="ECO:0007669"/>
    <property type="project" value="TreeGrafter"/>
</dbReference>
<dbReference type="GO" id="GO:0003690">
    <property type="term" value="F:double-stranded DNA binding"/>
    <property type="evidence" value="ECO:0007669"/>
    <property type="project" value="InterPro"/>
</dbReference>
<proteinExistence type="inferred from homology"/>
<evidence type="ECO:0000259" key="2">
    <source>
        <dbReference type="PROSITE" id="PS50250"/>
    </source>
</evidence>
<accession>A0A9W7YI89</accession>
<sequence>MSSSERLLQAQRNFKILSGAKNGDELAQALQLSSTYTGQVLDDILDADGDWDILSEPAAQGLWNEIVVAHLGAAAAYRSGDFVDAYTRQLSAYHAYLRAFRNMARWGIGALLSLCKDLCDVARRADAQLAGTDALGSKVEEATRAINQGFSLCMTDRESDLNKSRKWGTYRMANILFGLYRQLNAHNLCDSMIRAIKASELPELGSFPMSDQVTFRFYRGMLAFRSENYQPARDDLLFALEHCHRDAYGNKIRILTYLTPILMAEGKMPQSRLMRRYPPVKALYGELAKAARAGDLRRFDELLLEKEQLLVSAGTFLAAERVRRVATRELLRRIHFICGSTSRVSFQQFRDGFVAAGLTDTTVPEIEAILADMVYDGYIKGYLAHDHGVAVLSKQQPFPSLRSVLQGASA</sequence>
<comment type="caution">
    <text evidence="3">The sequence shown here is derived from an EMBL/GenBank/DDBJ whole genome shotgun (WGS) entry which is preliminary data.</text>
</comment>
<dbReference type="Gene3D" id="1.10.10.10">
    <property type="entry name" value="Winged helix-like DNA-binding domain superfamily/Winged helix DNA-binding domain"/>
    <property type="match status" value="1"/>
</dbReference>
<dbReference type="OrthoDB" id="10252687at2759"/>
<reference evidence="3" key="1">
    <citation type="submission" date="2022-07" db="EMBL/GenBank/DDBJ databases">
        <title>Phylogenomic reconstructions and comparative analyses of Kickxellomycotina fungi.</title>
        <authorList>
            <person name="Reynolds N.K."/>
            <person name="Stajich J.E."/>
            <person name="Barry K."/>
            <person name="Grigoriev I.V."/>
            <person name="Crous P."/>
            <person name="Smith M.E."/>
        </authorList>
    </citation>
    <scope>NUCLEOTIDE SEQUENCE</scope>
    <source>
        <strain evidence="3">BCRC 34381</strain>
    </source>
</reference>
<dbReference type="GO" id="GO:0016973">
    <property type="term" value="P:poly(A)+ mRNA export from nucleus"/>
    <property type="evidence" value="ECO:0007669"/>
    <property type="project" value="TreeGrafter"/>
</dbReference>
<dbReference type="InterPro" id="IPR045114">
    <property type="entry name" value="Csn12-like"/>
</dbReference>
<dbReference type="AlphaFoldDB" id="A0A9W7YI89"/>
<dbReference type="PANTHER" id="PTHR12732">
    <property type="entry name" value="UNCHARACTERIZED PROTEASOME COMPONENT REGION PCI-CONTAINING"/>
    <property type="match status" value="1"/>
</dbReference>
<dbReference type="EMBL" id="JANBOI010000036">
    <property type="protein sequence ID" value="KAJ1735208.1"/>
    <property type="molecule type" value="Genomic_DNA"/>
</dbReference>
<dbReference type="GO" id="GO:0000973">
    <property type="term" value="P:post-transcriptional tethering of RNA polymerase II gene DNA at nuclear periphery"/>
    <property type="evidence" value="ECO:0007669"/>
    <property type="project" value="TreeGrafter"/>
</dbReference>
<dbReference type="InterPro" id="IPR036388">
    <property type="entry name" value="WH-like_DNA-bd_sf"/>
</dbReference>
<name>A0A9W7YI89_9FUNG</name>
<dbReference type="InterPro" id="IPR000717">
    <property type="entry name" value="PCI_dom"/>
</dbReference>
<dbReference type="PANTHER" id="PTHR12732:SF0">
    <property type="entry name" value="PCI DOMAIN-CONTAINING PROTEIN 2"/>
    <property type="match status" value="1"/>
</dbReference>
<evidence type="ECO:0000313" key="3">
    <source>
        <dbReference type="EMBL" id="KAJ1735208.1"/>
    </source>
</evidence>
<feature type="domain" description="PCI" evidence="2">
    <location>
        <begin position="213"/>
        <end position="397"/>
    </location>
</feature>
<gene>
    <name evidence="3" type="primary">CSN12</name>
    <name evidence="3" type="ORF">LPJ61_000666</name>
</gene>
<dbReference type="GO" id="GO:0003723">
    <property type="term" value="F:RNA binding"/>
    <property type="evidence" value="ECO:0007669"/>
    <property type="project" value="InterPro"/>
</dbReference>
<evidence type="ECO:0000256" key="1">
    <source>
        <dbReference type="ARBA" id="ARBA00025771"/>
    </source>
</evidence>
<keyword evidence="4" id="KW-1185">Reference proteome</keyword>
<dbReference type="PROSITE" id="PS50250">
    <property type="entry name" value="PCI"/>
    <property type="match status" value="1"/>
</dbReference>
<dbReference type="Pfam" id="PF01399">
    <property type="entry name" value="PCI"/>
    <property type="match status" value="1"/>
</dbReference>
<dbReference type="GO" id="GO:0006368">
    <property type="term" value="P:transcription elongation by RNA polymerase II"/>
    <property type="evidence" value="ECO:0007669"/>
    <property type="project" value="TreeGrafter"/>
</dbReference>
<dbReference type="SMART" id="SM00753">
    <property type="entry name" value="PAM"/>
    <property type="match status" value="1"/>
</dbReference>
<comment type="similarity">
    <text evidence="1">Belongs to the CSN12 family.</text>
</comment>
<evidence type="ECO:0000313" key="4">
    <source>
        <dbReference type="Proteomes" id="UP001143981"/>
    </source>
</evidence>